<dbReference type="Proteomes" id="UP001465331">
    <property type="component" value="Unassembled WGS sequence"/>
</dbReference>
<dbReference type="InterPro" id="IPR023153">
    <property type="entry name" value="DarP_sf"/>
</dbReference>
<comment type="similarity">
    <text evidence="5">Belongs to the DarP family.</text>
</comment>
<reference evidence="7 8" key="1">
    <citation type="submission" date="2024-06" db="EMBL/GenBank/DDBJ databases">
        <authorList>
            <person name="Li Z."/>
            <person name="Jiang Y."/>
        </authorList>
    </citation>
    <scope>NUCLEOTIDE SEQUENCE [LARGE SCALE GENOMIC DNA]</scope>
    <source>
        <strain evidence="7 8">HSW-8</strain>
    </source>
</reference>
<dbReference type="PANTHER" id="PTHR38101">
    <property type="entry name" value="UPF0307 PROTEIN YJGA"/>
    <property type="match status" value="1"/>
</dbReference>
<name>A0ABV2A637_9GAMM</name>
<keyword evidence="1 5" id="KW-0963">Cytoplasm</keyword>
<evidence type="ECO:0000256" key="3">
    <source>
        <dbReference type="ARBA" id="ARBA00022730"/>
    </source>
</evidence>
<sequence length="197" mass="22433">MRRRPSPEESAAGESAPSKSQRKREDEALIALGAALLALPQAQLDALPMSERLREAFADYRRFPTREARRRQMQYIGKLLRRDDPAPLMQALAAHRRLRDHETRSLHDAEQWRERILAGDDGWQAWIAAFPAGNTRALRGLVTNARREKEQAEHVARQRGETPRKGKLYRELFQKLRAVMASGADPSANGPRDSSYD</sequence>
<dbReference type="PANTHER" id="PTHR38101:SF1">
    <property type="entry name" value="UPF0307 PROTEIN YJGA"/>
    <property type="match status" value="1"/>
</dbReference>
<dbReference type="RefSeq" id="WP_352886829.1">
    <property type="nucleotide sequence ID" value="NZ_JBEPIJ010000001.1"/>
</dbReference>
<keyword evidence="2 5" id="KW-0690">Ribosome biogenesis</keyword>
<protein>
    <recommendedName>
        <fullName evidence="5">Dual-action ribosomal maturation protein DarP</fullName>
    </recommendedName>
    <alternativeName>
        <fullName evidence="5">Large ribosomal subunit assembly factor DarP</fullName>
    </alternativeName>
</protein>
<evidence type="ECO:0000256" key="2">
    <source>
        <dbReference type="ARBA" id="ARBA00022517"/>
    </source>
</evidence>
<evidence type="ECO:0000313" key="8">
    <source>
        <dbReference type="Proteomes" id="UP001465331"/>
    </source>
</evidence>
<proteinExistence type="inferred from homology"/>
<feature type="region of interest" description="Disordered" evidence="6">
    <location>
        <begin position="1"/>
        <end position="25"/>
    </location>
</feature>
<evidence type="ECO:0000256" key="6">
    <source>
        <dbReference type="SAM" id="MobiDB-lite"/>
    </source>
</evidence>
<organism evidence="7 8">
    <name type="scientific">Sinimarinibacterium thermocellulolyticum</name>
    <dbReference type="NCBI Taxonomy" id="3170016"/>
    <lineage>
        <taxon>Bacteria</taxon>
        <taxon>Pseudomonadati</taxon>
        <taxon>Pseudomonadota</taxon>
        <taxon>Gammaproteobacteria</taxon>
        <taxon>Nevskiales</taxon>
        <taxon>Nevskiaceae</taxon>
        <taxon>Sinimarinibacterium</taxon>
    </lineage>
</organism>
<dbReference type="EMBL" id="JBEPIJ010000001">
    <property type="protein sequence ID" value="MES0872723.1"/>
    <property type="molecule type" value="Genomic_DNA"/>
</dbReference>
<dbReference type="NCBIfam" id="NF003593">
    <property type="entry name" value="PRK05255.1-1"/>
    <property type="match status" value="1"/>
</dbReference>
<accession>A0ABV2A637</accession>
<comment type="function">
    <text evidence="5">Member of a network of 50S ribosomal subunit biogenesis factors which assembles along the 30S-50S interface, preventing incorrect 23S rRNA structures from forming. Promotes peptidyl transferase center (PTC) maturation.</text>
</comment>
<dbReference type="Pfam" id="PF04751">
    <property type="entry name" value="DarP"/>
    <property type="match status" value="1"/>
</dbReference>
<dbReference type="InterPro" id="IPR006839">
    <property type="entry name" value="DarP"/>
</dbReference>
<evidence type="ECO:0000256" key="4">
    <source>
        <dbReference type="ARBA" id="ARBA00022884"/>
    </source>
</evidence>
<dbReference type="CDD" id="cd16331">
    <property type="entry name" value="YjgA-like"/>
    <property type="match status" value="1"/>
</dbReference>
<dbReference type="HAMAP" id="MF_00765">
    <property type="entry name" value="DarP"/>
    <property type="match status" value="1"/>
</dbReference>
<evidence type="ECO:0000256" key="5">
    <source>
        <dbReference type="HAMAP-Rule" id="MF_00765"/>
    </source>
</evidence>
<evidence type="ECO:0000256" key="1">
    <source>
        <dbReference type="ARBA" id="ARBA00022490"/>
    </source>
</evidence>
<dbReference type="PIRSF" id="PIRSF016183">
    <property type="entry name" value="UCP016183"/>
    <property type="match status" value="1"/>
</dbReference>
<evidence type="ECO:0000313" key="7">
    <source>
        <dbReference type="EMBL" id="MES0872723.1"/>
    </source>
</evidence>
<comment type="subcellular location">
    <subcellularLocation>
        <location evidence="5">Cytoplasm</location>
    </subcellularLocation>
    <text evidence="5">Associates with late stage pre-50S ribosomal subunits.</text>
</comment>
<gene>
    <name evidence="7" type="primary">yjgA</name>
    <name evidence="5" type="synonym">darP</name>
    <name evidence="7" type="ORF">ABSH63_01675</name>
</gene>
<dbReference type="Gene3D" id="1.10.60.30">
    <property type="entry name" value="PSPTO4464-like domains"/>
    <property type="match status" value="2"/>
</dbReference>
<keyword evidence="3 5" id="KW-0699">rRNA-binding</keyword>
<dbReference type="SUPFAM" id="SSF158710">
    <property type="entry name" value="PSPTO4464-like"/>
    <property type="match status" value="1"/>
</dbReference>
<comment type="caution">
    <text evidence="7">The sequence shown here is derived from an EMBL/GenBank/DDBJ whole genome shotgun (WGS) entry which is preliminary data.</text>
</comment>
<keyword evidence="8" id="KW-1185">Reference proteome</keyword>
<keyword evidence="4 5" id="KW-0694">RNA-binding</keyword>